<accession>A0A1Y2T2J0</accession>
<protein>
    <submittedName>
        <fullName evidence="2">RNA polymerase subunit sigma-70</fullName>
    </submittedName>
</protein>
<gene>
    <name evidence="2" type="ORF">A6D92_15755</name>
</gene>
<reference evidence="3" key="1">
    <citation type="submission" date="2016-04" db="EMBL/GenBank/DDBJ databases">
        <authorList>
            <person name="Antunes L.P."/>
            <person name="Martins L.F."/>
            <person name="Pereira R.V."/>
            <person name="Thomas A.M."/>
            <person name="Barbosa D."/>
            <person name="Nascimento L."/>
            <person name="Silva G.M."/>
            <person name="Condomitti G.W."/>
            <person name="Digiampietri L.A."/>
            <person name="Lombardi K.C."/>
            <person name="Ramos P.L."/>
            <person name="Quaggio R.B."/>
            <person name="Oliveira J.C."/>
            <person name="Pascon R.C."/>
            <person name="Cruz J.B."/>
            <person name="Silva A.M."/>
            <person name="Setubal J.C."/>
        </authorList>
    </citation>
    <scope>NUCLEOTIDE SEQUENCE [LARGE SCALE GENOMIC DNA]</scope>
</reference>
<dbReference type="EMBL" id="LWLV01001517">
    <property type="protein sequence ID" value="OTA40568.1"/>
    <property type="molecule type" value="Genomic_DNA"/>
</dbReference>
<dbReference type="InterPro" id="IPR013249">
    <property type="entry name" value="RNA_pol_sigma70_r4_t2"/>
</dbReference>
<evidence type="ECO:0000259" key="1">
    <source>
        <dbReference type="PROSITE" id="PS00622"/>
    </source>
</evidence>
<dbReference type="Pfam" id="PF08281">
    <property type="entry name" value="Sigma70_r4_2"/>
    <property type="match status" value="1"/>
</dbReference>
<dbReference type="GO" id="GO:0016987">
    <property type="term" value="F:sigma factor activity"/>
    <property type="evidence" value="ECO:0007669"/>
    <property type="project" value="InterPro"/>
</dbReference>
<dbReference type="InterPro" id="IPR000792">
    <property type="entry name" value="Tscrpt_reg_LuxR_C"/>
</dbReference>
<dbReference type="Proteomes" id="UP000194267">
    <property type="component" value="Unassembled WGS sequence"/>
</dbReference>
<dbReference type="InterPro" id="IPR036388">
    <property type="entry name" value="WH-like_DNA-bd_sf"/>
</dbReference>
<dbReference type="InterPro" id="IPR016032">
    <property type="entry name" value="Sig_transdc_resp-reg_C-effctor"/>
</dbReference>
<sequence length="78" mass="8782">MNIEIRGAERLSFRERQVVVLKEMGWSNEQVAKRLSLAPSTVATLYNRAKAKGYQVVIVLPGDSLGLFDSAEDREDEE</sequence>
<dbReference type="GO" id="GO:0006352">
    <property type="term" value="P:DNA-templated transcription initiation"/>
    <property type="evidence" value="ECO:0007669"/>
    <property type="project" value="InterPro"/>
</dbReference>
<evidence type="ECO:0000313" key="2">
    <source>
        <dbReference type="EMBL" id="OTA40568.1"/>
    </source>
</evidence>
<feature type="domain" description="HTH luxR-type" evidence="1">
    <location>
        <begin position="25"/>
        <end position="52"/>
    </location>
</feature>
<evidence type="ECO:0000313" key="3">
    <source>
        <dbReference type="Proteomes" id="UP000194267"/>
    </source>
</evidence>
<dbReference type="Gene3D" id="1.10.10.10">
    <property type="entry name" value="Winged helix-like DNA-binding domain superfamily/Winged helix DNA-binding domain"/>
    <property type="match status" value="1"/>
</dbReference>
<proteinExistence type="predicted"/>
<comment type="caution">
    <text evidence="2">The sequence shown here is derived from an EMBL/GenBank/DDBJ whole genome shotgun (WGS) entry which is preliminary data.</text>
</comment>
<dbReference type="SUPFAM" id="SSF46894">
    <property type="entry name" value="C-terminal effector domain of the bipartite response regulators"/>
    <property type="match status" value="1"/>
</dbReference>
<dbReference type="GO" id="GO:0003677">
    <property type="term" value="F:DNA binding"/>
    <property type="evidence" value="ECO:0007669"/>
    <property type="project" value="InterPro"/>
</dbReference>
<name>A0A1Y2T2J0_SYMTR</name>
<dbReference type="AlphaFoldDB" id="A0A1Y2T2J0"/>
<organism evidence="2 3">
    <name type="scientific">Symbiobacterium thermophilum</name>
    <dbReference type="NCBI Taxonomy" id="2734"/>
    <lineage>
        <taxon>Bacteria</taxon>
        <taxon>Bacillati</taxon>
        <taxon>Bacillota</taxon>
        <taxon>Clostridia</taxon>
        <taxon>Eubacteriales</taxon>
        <taxon>Symbiobacteriaceae</taxon>
        <taxon>Symbiobacterium</taxon>
    </lineage>
</organism>
<dbReference type="PRINTS" id="PR00038">
    <property type="entry name" value="HTHLUXR"/>
</dbReference>
<dbReference type="PROSITE" id="PS00622">
    <property type="entry name" value="HTH_LUXR_1"/>
    <property type="match status" value="1"/>
</dbReference>